<sequence>MKFLFYAAVTLYREPAGRPSAGPSSAILRGVCELVQRLPAVFPLVYLLWHFLRIVCQKSYGMPFIGPPPISGPGQ</sequence>
<reference evidence="1 2" key="1">
    <citation type="submission" date="2021-07" db="EMBL/GenBank/DDBJ databases">
        <title>The Aristolochia fimbriata genome: insights into angiosperm evolution, floral development and chemical biosynthesis.</title>
        <authorList>
            <person name="Jiao Y."/>
        </authorList>
    </citation>
    <scope>NUCLEOTIDE SEQUENCE [LARGE SCALE GENOMIC DNA]</scope>
    <source>
        <strain evidence="1">IBCAS-2021</strain>
        <tissue evidence="1">Leaf</tissue>
    </source>
</reference>
<proteinExistence type="predicted"/>
<dbReference type="Proteomes" id="UP000825729">
    <property type="component" value="Unassembled WGS sequence"/>
</dbReference>
<comment type="caution">
    <text evidence="1">The sequence shown here is derived from an EMBL/GenBank/DDBJ whole genome shotgun (WGS) entry which is preliminary data.</text>
</comment>
<organism evidence="1 2">
    <name type="scientific">Aristolochia fimbriata</name>
    <name type="common">White veined hardy Dutchman's pipe vine</name>
    <dbReference type="NCBI Taxonomy" id="158543"/>
    <lineage>
        <taxon>Eukaryota</taxon>
        <taxon>Viridiplantae</taxon>
        <taxon>Streptophyta</taxon>
        <taxon>Embryophyta</taxon>
        <taxon>Tracheophyta</taxon>
        <taxon>Spermatophyta</taxon>
        <taxon>Magnoliopsida</taxon>
        <taxon>Magnoliidae</taxon>
        <taxon>Piperales</taxon>
        <taxon>Aristolochiaceae</taxon>
        <taxon>Aristolochia</taxon>
    </lineage>
</organism>
<evidence type="ECO:0000313" key="1">
    <source>
        <dbReference type="EMBL" id="KAG9455995.1"/>
    </source>
</evidence>
<keyword evidence="2" id="KW-1185">Reference proteome</keyword>
<gene>
    <name evidence="1" type="ORF">H6P81_000503</name>
</gene>
<name>A0AAV7F6V0_ARIFI</name>
<dbReference type="EMBL" id="JAINDJ010000002">
    <property type="protein sequence ID" value="KAG9455995.1"/>
    <property type="molecule type" value="Genomic_DNA"/>
</dbReference>
<protein>
    <submittedName>
        <fullName evidence="1">Uncharacterized protein</fullName>
    </submittedName>
</protein>
<evidence type="ECO:0000313" key="2">
    <source>
        <dbReference type="Proteomes" id="UP000825729"/>
    </source>
</evidence>
<accession>A0AAV7F6V0</accession>
<dbReference type="AlphaFoldDB" id="A0AAV7F6V0"/>